<comment type="caution">
    <text evidence="4">The sequence shown here is derived from an EMBL/GenBank/DDBJ whole genome shotgun (WGS) entry which is preliminary data.</text>
</comment>
<dbReference type="AlphaFoldDB" id="A0AAE3KGK8"/>
<organism evidence="4 5">
    <name type="scientific">Goodfellowiella coeruleoviolacea</name>
    <dbReference type="NCBI Taxonomy" id="334858"/>
    <lineage>
        <taxon>Bacteria</taxon>
        <taxon>Bacillati</taxon>
        <taxon>Actinomycetota</taxon>
        <taxon>Actinomycetes</taxon>
        <taxon>Pseudonocardiales</taxon>
        <taxon>Pseudonocardiaceae</taxon>
        <taxon>Goodfellowiella</taxon>
    </lineage>
</organism>
<feature type="domain" description="Rv2525c-like glycoside hydrolase-like" evidence="3">
    <location>
        <begin position="15"/>
        <end position="173"/>
    </location>
</feature>
<evidence type="ECO:0000313" key="5">
    <source>
        <dbReference type="Proteomes" id="UP001206128"/>
    </source>
</evidence>
<dbReference type="InterPro" id="IPR017853">
    <property type="entry name" value="GH"/>
</dbReference>
<sequence length="365" mass="38283">MRGLDYSTGPPSGAAVRAAGYGFVLRYVSTPGNPKNITAREFADMVNNGVAVALVFETTANRALSGYAGGQADARSAADQAAAVGMPGSRPIYFAVDFDAQPGQFGAIDDYLRGAASVLGAARVGVYGSFSVVGHCLDVGTARYAWQTAAWSGGRADLRAHLFQRLGTVHVGGIACDVNDSNASDFGQWPCEEEDDMFTDEDRELLRDVREQLAGYPGRQVGVFPGWETITFGEEPRQLTAVDMLREVHRQEQAALSLDGRPAGDVDNALGHLLSLRAELRHARAEISALTAAVAALAANENLTVAQITDIVQQAVSDHVQLTAVPEDTDLDDPDDLDDPEAAGDPAGEAAGAEGEEPQGAPAAG</sequence>
<dbReference type="Gene3D" id="3.20.20.80">
    <property type="entry name" value="Glycosidases"/>
    <property type="match status" value="1"/>
</dbReference>
<dbReference type="Proteomes" id="UP001206128">
    <property type="component" value="Unassembled WGS sequence"/>
</dbReference>
<accession>A0AAE3KGK8</accession>
<protein>
    <recommendedName>
        <fullName evidence="3">Rv2525c-like glycoside hydrolase-like domain-containing protein</fullName>
    </recommendedName>
</protein>
<keyword evidence="5" id="KW-1185">Reference proteome</keyword>
<reference evidence="4" key="1">
    <citation type="submission" date="2022-06" db="EMBL/GenBank/DDBJ databases">
        <title>Genomic Encyclopedia of Archaeal and Bacterial Type Strains, Phase II (KMG-II): from individual species to whole genera.</title>
        <authorList>
            <person name="Goeker M."/>
        </authorList>
    </citation>
    <scope>NUCLEOTIDE SEQUENCE</scope>
    <source>
        <strain evidence="4">DSM 43935</strain>
    </source>
</reference>
<evidence type="ECO:0000256" key="1">
    <source>
        <dbReference type="SAM" id="Coils"/>
    </source>
</evidence>
<feature type="region of interest" description="Disordered" evidence="2">
    <location>
        <begin position="326"/>
        <end position="365"/>
    </location>
</feature>
<evidence type="ECO:0000259" key="3">
    <source>
        <dbReference type="Pfam" id="PF08924"/>
    </source>
</evidence>
<proteinExistence type="predicted"/>
<feature type="compositionally biased region" description="Acidic residues" evidence="2">
    <location>
        <begin position="327"/>
        <end position="342"/>
    </location>
</feature>
<feature type="coiled-coil region" evidence="1">
    <location>
        <begin position="273"/>
        <end position="300"/>
    </location>
</feature>
<keyword evidence="1" id="KW-0175">Coiled coil</keyword>
<dbReference type="SUPFAM" id="SSF51445">
    <property type="entry name" value="(Trans)glycosidases"/>
    <property type="match status" value="1"/>
</dbReference>
<dbReference type="InterPro" id="IPR015020">
    <property type="entry name" value="Rv2525c-like_Glyco_Hydro-like"/>
</dbReference>
<name>A0AAE3KGK8_9PSEU</name>
<dbReference type="EMBL" id="JAMTCK010000005">
    <property type="protein sequence ID" value="MCP2165559.1"/>
    <property type="molecule type" value="Genomic_DNA"/>
</dbReference>
<feature type="compositionally biased region" description="Low complexity" evidence="2">
    <location>
        <begin position="343"/>
        <end position="365"/>
    </location>
</feature>
<dbReference type="RefSeq" id="WP_253770489.1">
    <property type="nucleotide sequence ID" value="NZ_JAMTCK010000005.1"/>
</dbReference>
<dbReference type="Pfam" id="PF08924">
    <property type="entry name" value="Rv2525c_GlyHyd-like"/>
    <property type="match status" value="1"/>
</dbReference>
<evidence type="ECO:0000256" key="2">
    <source>
        <dbReference type="SAM" id="MobiDB-lite"/>
    </source>
</evidence>
<gene>
    <name evidence="4" type="ORF">LX83_002417</name>
</gene>
<evidence type="ECO:0000313" key="4">
    <source>
        <dbReference type="EMBL" id="MCP2165559.1"/>
    </source>
</evidence>